<dbReference type="InterPro" id="IPR050583">
    <property type="entry name" value="Mycobacterial_A85_antigen"/>
</dbReference>
<dbReference type="Proteomes" id="UP000255467">
    <property type="component" value="Unassembled WGS sequence"/>
</dbReference>
<proteinExistence type="predicted"/>
<dbReference type="OrthoDB" id="4510758at2"/>
<keyword evidence="2" id="KW-1185">Reference proteome</keyword>
<dbReference type="SUPFAM" id="SSF53474">
    <property type="entry name" value="alpha/beta-Hydrolases"/>
    <property type="match status" value="1"/>
</dbReference>
<dbReference type="InterPro" id="IPR000801">
    <property type="entry name" value="Esterase-like"/>
</dbReference>
<dbReference type="STRING" id="1406858.GCA_000710895_00848"/>
<dbReference type="EC" id="2.3.1.-" evidence="1"/>
<keyword evidence="1" id="KW-0012">Acyltransferase</keyword>
<dbReference type="AlphaFoldDB" id="A0A379JL36"/>
<dbReference type="EMBL" id="UGRY01000006">
    <property type="protein sequence ID" value="SUD48931.1"/>
    <property type="molecule type" value="Genomic_DNA"/>
</dbReference>
<accession>A0A379JL36</accession>
<keyword evidence="1" id="KW-0808">Transferase</keyword>
<name>A0A379JL36_9NOCA</name>
<dbReference type="PANTHER" id="PTHR48098">
    <property type="entry name" value="ENTEROCHELIN ESTERASE-RELATED"/>
    <property type="match status" value="1"/>
</dbReference>
<dbReference type="InterPro" id="IPR029058">
    <property type="entry name" value="AB_hydrolase_fold"/>
</dbReference>
<organism evidence="1 2">
    <name type="scientific">Nocardia otitidiscaviarum</name>
    <dbReference type="NCBI Taxonomy" id="1823"/>
    <lineage>
        <taxon>Bacteria</taxon>
        <taxon>Bacillati</taxon>
        <taxon>Actinomycetota</taxon>
        <taxon>Actinomycetes</taxon>
        <taxon>Mycobacteriales</taxon>
        <taxon>Nocardiaceae</taxon>
        <taxon>Nocardia</taxon>
    </lineage>
</organism>
<dbReference type="Gene3D" id="3.40.50.1820">
    <property type="entry name" value="alpha/beta hydrolase"/>
    <property type="match status" value="1"/>
</dbReference>
<dbReference type="PANTHER" id="PTHR48098:SF1">
    <property type="entry name" value="DIACYLGLYCEROL ACYLTRANSFERASE_MYCOLYLTRANSFERASE AG85A"/>
    <property type="match status" value="1"/>
</dbReference>
<reference evidence="1 2" key="1">
    <citation type="submission" date="2018-06" db="EMBL/GenBank/DDBJ databases">
        <authorList>
            <consortium name="Pathogen Informatics"/>
            <person name="Doyle S."/>
        </authorList>
    </citation>
    <scope>NUCLEOTIDE SEQUENCE [LARGE SCALE GENOMIC DNA]</scope>
    <source>
        <strain evidence="1 2">NCTC1934</strain>
    </source>
</reference>
<sequence>MVAAALAVAPVIAAPMVWPDPVEVADPTVLRTELVDTEVRGNRWERLHIVSESMRRVVPVDVLRGAGTAPRPTLYLLDGVEAEATSDWITQGGAREFFADKPVDVVLTSGGMGSMYTDWHHYDAKLGLNRWETFLTEELPPIVEDYLGGNGHRAIAGVSMGAQGAVMIAQRHPGQYRAVAGMSGCYSTADELGRAITRITVGSRGGNVDNLWGPPTSPDWLAHDSLLGAEQLRGTTIHLSVASGMPGPANLIALAQAPDIADALGKAGGGVALEAGARSCTERFAQRLAQLGIPATVHYAPAGLHAWPDFAAQLEPAWRTLAGALDVAAE</sequence>
<evidence type="ECO:0000313" key="2">
    <source>
        <dbReference type="Proteomes" id="UP000255467"/>
    </source>
</evidence>
<gene>
    <name evidence="1" type="primary">fbpA_7</name>
    <name evidence="1" type="ORF">NCTC1934_06278</name>
</gene>
<protein>
    <submittedName>
        <fullName evidence="1">Mycolyl transferase 85A</fullName>
        <ecNumber evidence="1">2.3.1.-</ecNumber>
    </submittedName>
</protein>
<dbReference type="Pfam" id="PF00756">
    <property type="entry name" value="Esterase"/>
    <property type="match status" value="1"/>
</dbReference>
<evidence type="ECO:0000313" key="1">
    <source>
        <dbReference type="EMBL" id="SUD48931.1"/>
    </source>
</evidence>
<dbReference type="GO" id="GO:0016747">
    <property type="term" value="F:acyltransferase activity, transferring groups other than amino-acyl groups"/>
    <property type="evidence" value="ECO:0007669"/>
    <property type="project" value="TreeGrafter"/>
</dbReference>